<sequence length="52" mass="5835">MKKLEKLTVFIMDGEACKNIYGGQNDKKKKKKKGAVSSDKTDTTKGDHFKKS</sequence>
<evidence type="ECO:0000313" key="3">
    <source>
        <dbReference type="Proteomes" id="UP000199643"/>
    </source>
</evidence>
<dbReference type="EMBL" id="FNCH01000018">
    <property type="protein sequence ID" value="SDH18054.1"/>
    <property type="molecule type" value="Genomic_DNA"/>
</dbReference>
<evidence type="ECO:0000313" key="2">
    <source>
        <dbReference type="EMBL" id="SDH18054.1"/>
    </source>
</evidence>
<dbReference type="Proteomes" id="UP000199643">
    <property type="component" value="Unassembled WGS sequence"/>
</dbReference>
<proteinExistence type="predicted"/>
<accession>A0A1G8AAQ1</accession>
<evidence type="ECO:0000256" key="1">
    <source>
        <dbReference type="SAM" id="MobiDB-lite"/>
    </source>
</evidence>
<feature type="region of interest" description="Disordered" evidence="1">
    <location>
        <begin position="21"/>
        <end position="52"/>
    </location>
</feature>
<reference evidence="3" key="1">
    <citation type="submission" date="2016-10" db="EMBL/GenBank/DDBJ databases">
        <authorList>
            <person name="Varghese N."/>
            <person name="Submissions S."/>
        </authorList>
    </citation>
    <scope>NUCLEOTIDE SEQUENCE [LARGE SCALE GENOMIC DNA]</scope>
    <source>
        <strain evidence="3">DSM 17933</strain>
    </source>
</reference>
<organism evidence="2 3">
    <name type="scientific">Pedobacter terrae</name>
    <dbReference type="NCBI Taxonomy" id="405671"/>
    <lineage>
        <taxon>Bacteria</taxon>
        <taxon>Pseudomonadati</taxon>
        <taxon>Bacteroidota</taxon>
        <taxon>Sphingobacteriia</taxon>
        <taxon>Sphingobacteriales</taxon>
        <taxon>Sphingobacteriaceae</taxon>
        <taxon>Pedobacter</taxon>
    </lineage>
</organism>
<dbReference type="AlphaFoldDB" id="A0A1G8AAQ1"/>
<dbReference type="STRING" id="405671.SAMN05421827_11867"/>
<feature type="compositionally biased region" description="Basic and acidic residues" evidence="1">
    <location>
        <begin position="39"/>
        <end position="52"/>
    </location>
</feature>
<keyword evidence="3" id="KW-1185">Reference proteome</keyword>
<gene>
    <name evidence="2" type="ORF">SAMN05421827_11867</name>
</gene>
<name>A0A1G8AAQ1_9SPHI</name>
<protein>
    <submittedName>
        <fullName evidence="2">Uncharacterized protein</fullName>
    </submittedName>
</protein>
<dbReference type="RefSeq" id="WP_167354785.1">
    <property type="nucleotide sequence ID" value="NZ_FNCH01000018.1"/>
</dbReference>